<dbReference type="PANTHER" id="PTHR11440">
    <property type="entry name" value="LECITHIN-CHOLESTEROL ACYLTRANSFERASE-RELATED"/>
    <property type="match status" value="1"/>
</dbReference>
<dbReference type="AlphaFoldDB" id="A0A4T0WWP4"/>
<protein>
    <recommendedName>
        <fullName evidence="1">GPI inositol-deacylase</fullName>
        <ecNumber evidence="1">3.1.-.-</ecNumber>
    </recommendedName>
</protein>
<dbReference type="Gene3D" id="3.40.50.1820">
    <property type="entry name" value="alpha/beta hydrolase"/>
    <property type="match status" value="1"/>
</dbReference>
<comment type="similarity">
    <text evidence="1">Belongs to the GPI inositol-deacylase family.</text>
</comment>
<feature type="compositionally biased region" description="Basic and acidic residues" evidence="2">
    <location>
        <begin position="19"/>
        <end position="52"/>
    </location>
</feature>
<comment type="subcellular location">
    <subcellularLocation>
        <location evidence="1">Endoplasmic reticulum membrane</location>
    </subcellularLocation>
</comment>
<reference evidence="4 5" key="1">
    <citation type="journal article" date="2019" name="Front. Genet.">
        <title>Whole-Genome Sequencing of the Opportunistic Yeast Pathogen Candida inconspicua Uncovers Its Hybrid Origin.</title>
        <authorList>
            <person name="Mixao V."/>
            <person name="Hansen A.P."/>
            <person name="Saus E."/>
            <person name="Boekhout T."/>
            <person name="Lass-Florl C."/>
            <person name="Gabaldon T."/>
        </authorList>
    </citation>
    <scope>NUCLEOTIDE SEQUENCE [LARGE SCALE GENOMIC DNA]</scope>
    <source>
        <strain evidence="4 5">CBS 180</strain>
    </source>
</reference>
<dbReference type="EC" id="3.1.-.-" evidence="1"/>
<keyword evidence="1" id="KW-0813">Transport</keyword>
<dbReference type="OrthoDB" id="10250441at2759"/>
<comment type="function">
    <text evidence="1">Involved in inositol deacylation of GPI-anchored proteins which plays important roles in the quality control and ER-associated degradation of GPI-anchored proteins.</text>
</comment>
<dbReference type="GO" id="GO:0015031">
    <property type="term" value="P:protein transport"/>
    <property type="evidence" value="ECO:0007669"/>
    <property type="project" value="UniProtKB-KW"/>
</dbReference>
<organism evidence="4 5">
    <name type="scientific">Pichia inconspicua</name>
    <dbReference type="NCBI Taxonomy" id="52247"/>
    <lineage>
        <taxon>Eukaryota</taxon>
        <taxon>Fungi</taxon>
        <taxon>Dikarya</taxon>
        <taxon>Ascomycota</taxon>
        <taxon>Saccharomycotina</taxon>
        <taxon>Pichiomycetes</taxon>
        <taxon>Pichiales</taxon>
        <taxon>Pichiaceae</taxon>
        <taxon>Pichia</taxon>
    </lineage>
</organism>
<keyword evidence="1" id="KW-0378">Hydrolase</keyword>
<feature type="compositionally biased region" description="Acidic residues" evidence="2">
    <location>
        <begin position="53"/>
        <end position="65"/>
    </location>
</feature>
<accession>A0A4T0WWP4</accession>
<evidence type="ECO:0000313" key="5">
    <source>
        <dbReference type="Proteomes" id="UP000307173"/>
    </source>
</evidence>
<evidence type="ECO:0000259" key="3">
    <source>
        <dbReference type="Pfam" id="PF07819"/>
    </source>
</evidence>
<keyword evidence="1" id="KW-0256">Endoplasmic reticulum</keyword>
<dbReference type="InterPro" id="IPR012908">
    <property type="entry name" value="PGAP1-ab_dom-like"/>
</dbReference>
<dbReference type="GO" id="GO:0016788">
    <property type="term" value="F:hydrolase activity, acting on ester bonds"/>
    <property type="evidence" value="ECO:0007669"/>
    <property type="project" value="InterPro"/>
</dbReference>
<keyword evidence="5" id="KW-1185">Reference proteome</keyword>
<feature type="domain" description="GPI inositol-deacylase PGAP1-like alpha/beta" evidence="3">
    <location>
        <begin position="506"/>
        <end position="556"/>
    </location>
</feature>
<dbReference type="Proteomes" id="UP000307173">
    <property type="component" value="Unassembled WGS sequence"/>
</dbReference>
<feature type="compositionally biased region" description="Acidic residues" evidence="2">
    <location>
        <begin position="80"/>
        <end position="96"/>
    </location>
</feature>
<dbReference type="InterPro" id="IPR029058">
    <property type="entry name" value="AB_hydrolase_fold"/>
</dbReference>
<feature type="compositionally biased region" description="Low complexity" evidence="2">
    <location>
        <begin position="66"/>
        <end position="77"/>
    </location>
</feature>
<dbReference type="SUPFAM" id="SSF53474">
    <property type="entry name" value="alpha/beta-Hydrolases"/>
    <property type="match status" value="1"/>
</dbReference>
<evidence type="ECO:0000256" key="1">
    <source>
        <dbReference type="RuleBase" id="RU365011"/>
    </source>
</evidence>
<proteinExistence type="inferred from homology"/>
<keyword evidence="1" id="KW-0653">Protein transport</keyword>
<dbReference type="EMBL" id="SELW01000643">
    <property type="protein sequence ID" value="TID16289.1"/>
    <property type="molecule type" value="Genomic_DNA"/>
</dbReference>
<dbReference type="Pfam" id="PF07819">
    <property type="entry name" value="PGAP1"/>
    <property type="match status" value="1"/>
</dbReference>
<feature type="region of interest" description="Disordered" evidence="2">
    <location>
        <begin position="1"/>
        <end position="104"/>
    </location>
</feature>
<comment type="caution">
    <text evidence="4">The sequence shown here is derived from an EMBL/GenBank/DDBJ whole genome shotgun (WGS) entry which is preliminary data.</text>
</comment>
<evidence type="ECO:0000256" key="2">
    <source>
        <dbReference type="SAM" id="MobiDB-lite"/>
    </source>
</evidence>
<name>A0A4T0WWP4_9ASCO</name>
<gene>
    <name evidence="4" type="ORF">CANINC_004191</name>
</gene>
<keyword evidence="1" id="KW-0472">Membrane</keyword>
<sequence length="838" mass="94731">MASHDEPPPTNGIANISLTEEHKVVIPKNKEISETNDKKDTVNGLNDSRKDNDDNDENYDDDDSGSESASLSSVSHSSDNDEESQFTNDNDNDTDLETSSHPLNEKVDTELLDSDDYASSLFGFQLPFSGATDFIDDIKVFKNKNFLHKHFHKEEPPKLLRKFNQFTKVLKSNNKVVLPKPIPLKRPYNAKSPYPPKGTRVYWDDISNVSIGRELEIREDAKLRLERQESLDTQIEAVVYKDISHLDDGKLKALGKSLLPEKPIKTLNTTISAIKLKRDATPSGIGLRSISETTIESKNEFVPPAKPLNESNGLTGAVSSSDQMISAADAAIVDKMPTMESNSSFSDLKLSASKMLTSASNYSTNLFSRELDVFDKLEGDVIVLGGYRGSTLRSVKSKRRLWIPNISDGVGIIKKNSLKLGPNDEDELRELNAKEYVLNRKHKSKNPINKANRPKVYPDGMLTHIGPVDISRKLLKRLNSNPKVVARDWGYDWRLSIHHLSLQLHEYIKSIVEQQKEKKGVYIIAHSMGGIVSHGAMVLDPSLVRGIVYAGTPMPCSNILGPLRFTDAILFNKDLLSLESNFFMRSSFIFLPPSWNGDNGMCLFRDLKDGRKYNIDFFNPVNWIIYNLNPLVSLIRLQNDFKNGVIKLSKLEPDVRQELESVLYMKVDPETYEIVSEEINRLSKPVTSFVDSYMYLRRTLQRTKTFLQTLERKEDVKYPPMAQIYSNGVPSVKYSLVNGEESIKRGEYYRFFYGPGDGVLYQGWAFPRVRGRHDPTKPVKYGYDEKYAFDLCGRFHGSCAHIALLADIKLVGKALEALLEEEERRKCKSFSSISETNP</sequence>
<dbReference type="GO" id="GO:0005789">
    <property type="term" value="C:endoplasmic reticulum membrane"/>
    <property type="evidence" value="ECO:0007669"/>
    <property type="project" value="UniProtKB-SubCell"/>
</dbReference>
<evidence type="ECO:0000313" key="4">
    <source>
        <dbReference type="EMBL" id="TID16289.1"/>
    </source>
</evidence>